<evidence type="ECO:0000313" key="3">
    <source>
        <dbReference type="Proteomes" id="UP000000763"/>
    </source>
</evidence>
<reference evidence="3" key="1">
    <citation type="journal article" date="2005" name="Nature">
        <title>The map-based sequence of the rice genome.</title>
        <authorList>
            <consortium name="International rice genome sequencing project (IRGSP)"/>
            <person name="Matsumoto T."/>
            <person name="Wu J."/>
            <person name="Kanamori H."/>
            <person name="Katayose Y."/>
            <person name="Fujisawa M."/>
            <person name="Namiki N."/>
            <person name="Mizuno H."/>
            <person name="Yamamoto K."/>
            <person name="Antonio B.A."/>
            <person name="Baba T."/>
            <person name="Sakata K."/>
            <person name="Nagamura Y."/>
            <person name="Aoki H."/>
            <person name="Arikawa K."/>
            <person name="Arita K."/>
            <person name="Bito T."/>
            <person name="Chiden Y."/>
            <person name="Fujitsuka N."/>
            <person name="Fukunaka R."/>
            <person name="Hamada M."/>
            <person name="Harada C."/>
            <person name="Hayashi A."/>
            <person name="Hijishita S."/>
            <person name="Honda M."/>
            <person name="Hosokawa S."/>
            <person name="Ichikawa Y."/>
            <person name="Idonuma A."/>
            <person name="Iijima M."/>
            <person name="Ikeda M."/>
            <person name="Ikeno M."/>
            <person name="Ito K."/>
            <person name="Ito S."/>
            <person name="Ito T."/>
            <person name="Ito Y."/>
            <person name="Ito Y."/>
            <person name="Iwabuchi A."/>
            <person name="Kamiya K."/>
            <person name="Karasawa W."/>
            <person name="Kurita K."/>
            <person name="Katagiri S."/>
            <person name="Kikuta A."/>
            <person name="Kobayashi H."/>
            <person name="Kobayashi N."/>
            <person name="Machita K."/>
            <person name="Maehara T."/>
            <person name="Masukawa M."/>
            <person name="Mizubayashi T."/>
            <person name="Mukai Y."/>
            <person name="Nagasaki H."/>
            <person name="Nagata Y."/>
            <person name="Naito S."/>
            <person name="Nakashima M."/>
            <person name="Nakama Y."/>
            <person name="Nakamichi Y."/>
            <person name="Nakamura M."/>
            <person name="Meguro A."/>
            <person name="Negishi M."/>
            <person name="Ohta I."/>
            <person name="Ohta T."/>
            <person name="Okamoto M."/>
            <person name="Ono N."/>
            <person name="Saji S."/>
            <person name="Sakaguchi M."/>
            <person name="Sakai K."/>
            <person name="Shibata M."/>
            <person name="Shimokawa T."/>
            <person name="Song J."/>
            <person name="Takazaki Y."/>
            <person name="Terasawa K."/>
            <person name="Tsugane M."/>
            <person name="Tsuji K."/>
            <person name="Ueda S."/>
            <person name="Waki K."/>
            <person name="Yamagata H."/>
            <person name="Yamamoto M."/>
            <person name="Yamamoto S."/>
            <person name="Yamane H."/>
            <person name="Yoshiki S."/>
            <person name="Yoshihara R."/>
            <person name="Yukawa K."/>
            <person name="Zhong H."/>
            <person name="Yano M."/>
            <person name="Yuan Q."/>
            <person name="Ouyang S."/>
            <person name="Liu J."/>
            <person name="Jones K.M."/>
            <person name="Gansberger K."/>
            <person name="Moffat K."/>
            <person name="Hill J."/>
            <person name="Bera J."/>
            <person name="Fadrosh D."/>
            <person name="Jin S."/>
            <person name="Johri S."/>
            <person name="Kim M."/>
            <person name="Overton L."/>
            <person name="Reardon M."/>
            <person name="Tsitrin T."/>
            <person name="Vuong H."/>
            <person name="Weaver B."/>
            <person name="Ciecko A."/>
            <person name="Tallon L."/>
            <person name="Jackson J."/>
            <person name="Pai G."/>
            <person name="Aken S.V."/>
            <person name="Utterback T."/>
            <person name="Reidmuller S."/>
            <person name="Feldblyum T."/>
            <person name="Hsiao J."/>
            <person name="Zismann V."/>
            <person name="Iobst S."/>
            <person name="de Vazeille A.R."/>
            <person name="Buell C.R."/>
            <person name="Ying K."/>
            <person name="Li Y."/>
            <person name="Lu T."/>
            <person name="Huang Y."/>
            <person name="Zhao Q."/>
            <person name="Feng Q."/>
            <person name="Zhang L."/>
            <person name="Zhu J."/>
            <person name="Weng Q."/>
            <person name="Mu J."/>
            <person name="Lu Y."/>
            <person name="Fan D."/>
            <person name="Liu Y."/>
            <person name="Guan J."/>
            <person name="Zhang Y."/>
            <person name="Yu S."/>
            <person name="Liu X."/>
            <person name="Zhang Y."/>
            <person name="Hong G."/>
            <person name="Han B."/>
            <person name="Choisne N."/>
            <person name="Demange N."/>
            <person name="Orjeda G."/>
            <person name="Samain S."/>
            <person name="Cattolico L."/>
            <person name="Pelletier E."/>
            <person name="Couloux A."/>
            <person name="Segurens B."/>
            <person name="Wincker P."/>
            <person name="D'Hont A."/>
            <person name="Scarpelli C."/>
            <person name="Weissenbach J."/>
            <person name="Salanoubat M."/>
            <person name="Quetier F."/>
            <person name="Yu Y."/>
            <person name="Kim H.R."/>
            <person name="Rambo T."/>
            <person name="Currie J."/>
            <person name="Collura K."/>
            <person name="Luo M."/>
            <person name="Yang T."/>
            <person name="Ammiraju J.S.S."/>
            <person name="Engler F."/>
            <person name="Soderlund C."/>
            <person name="Wing R.A."/>
            <person name="Palmer L.E."/>
            <person name="de la Bastide M."/>
            <person name="Spiegel L."/>
            <person name="Nascimento L."/>
            <person name="Zutavern T."/>
            <person name="O'Shaughnessy A."/>
            <person name="Dike S."/>
            <person name="Dedhia N."/>
            <person name="Preston R."/>
            <person name="Balija V."/>
            <person name="McCombie W.R."/>
            <person name="Chow T."/>
            <person name="Chen H."/>
            <person name="Chung M."/>
            <person name="Chen C."/>
            <person name="Shaw J."/>
            <person name="Wu H."/>
            <person name="Hsiao K."/>
            <person name="Chao Y."/>
            <person name="Chu M."/>
            <person name="Cheng C."/>
            <person name="Hour A."/>
            <person name="Lee P."/>
            <person name="Lin S."/>
            <person name="Lin Y."/>
            <person name="Liou J."/>
            <person name="Liu S."/>
            <person name="Hsing Y."/>
            <person name="Raghuvanshi S."/>
            <person name="Mohanty A."/>
            <person name="Bharti A.K."/>
            <person name="Gaur A."/>
            <person name="Gupta V."/>
            <person name="Kumar D."/>
            <person name="Ravi V."/>
            <person name="Vij S."/>
            <person name="Kapur A."/>
            <person name="Khurana P."/>
            <person name="Khurana P."/>
            <person name="Khurana J.P."/>
            <person name="Tyagi A.K."/>
            <person name="Gaikwad K."/>
            <person name="Singh A."/>
            <person name="Dalal V."/>
            <person name="Srivastava S."/>
            <person name="Dixit A."/>
            <person name="Pal A.K."/>
            <person name="Ghazi I.A."/>
            <person name="Yadav M."/>
            <person name="Pandit A."/>
            <person name="Bhargava A."/>
            <person name="Sureshbabu K."/>
            <person name="Batra K."/>
            <person name="Sharma T.R."/>
            <person name="Mohapatra T."/>
            <person name="Singh N.K."/>
            <person name="Messing J."/>
            <person name="Nelson A.B."/>
            <person name="Fuks G."/>
            <person name="Kavchok S."/>
            <person name="Keizer G."/>
            <person name="Linton E."/>
            <person name="Llaca V."/>
            <person name="Song R."/>
            <person name="Tanyolac B."/>
            <person name="Young S."/>
            <person name="Ho-Il K."/>
            <person name="Hahn J.H."/>
            <person name="Sangsakoo G."/>
            <person name="Vanavichit A."/>
            <person name="de Mattos Luiz.A.T."/>
            <person name="Zimmer P.D."/>
            <person name="Malone G."/>
            <person name="Dellagostin O."/>
            <person name="de Oliveira A.C."/>
            <person name="Bevan M."/>
            <person name="Bancroft I."/>
            <person name="Minx P."/>
            <person name="Cordum H."/>
            <person name="Wilson R."/>
            <person name="Cheng Z."/>
            <person name="Jin W."/>
            <person name="Jiang J."/>
            <person name="Leong S.A."/>
            <person name="Iwama H."/>
            <person name="Gojobori T."/>
            <person name="Itoh T."/>
            <person name="Niimura Y."/>
            <person name="Fujii Y."/>
            <person name="Habara T."/>
            <person name="Sakai H."/>
            <person name="Sato Y."/>
            <person name="Wilson G."/>
            <person name="Kumar K."/>
            <person name="McCouch S."/>
            <person name="Juretic N."/>
            <person name="Hoen D."/>
            <person name="Wright S."/>
            <person name="Bruskiewich R."/>
            <person name="Bureau T."/>
            <person name="Miyao A."/>
            <person name="Hirochika H."/>
            <person name="Nishikawa T."/>
            <person name="Kadowaki K."/>
            <person name="Sugiura M."/>
            <person name="Burr B."/>
            <person name="Sasaki T."/>
        </authorList>
    </citation>
    <scope>NUCLEOTIDE SEQUENCE [LARGE SCALE GENOMIC DNA]</scope>
    <source>
        <strain evidence="3">cv. Nipponbare</strain>
    </source>
</reference>
<dbReference type="AlphaFoldDB" id="Q8LGV6"/>
<dbReference type="Proteomes" id="UP000000763">
    <property type="component" value="Chromosome 7"/>
</dbReference>
<reference evidence="3" key="2">
    <citation type="journal article" date="2008" name="Nucleic Acids Res.">
        <title>The rice annotation project database (RAP-DB): 2008 update.</title>
        <authorList>
            <consortium name="The rice annotation project (RAP)"/>
        </authorList>
    </citation>
    <scope>GENOME REANNOTATION</scope>
    <source>
        <strain evidence="3">cv. Nipponbare</strain>
    </source>
</reference>
<evidence type="ECO:0000256" key="1">
    <source>
        <dbReference type="SAM" id="MobiDB-lite"/>
    </source>
</evidence>
<dbReference type="EMBL" id="AP005307">
    <property type="protein sequence ID" value="BAC07165.1"/>
    <property type="molecule type" value="Genomic_DNA"/>
</dbReference>
<organism evidence="2 3">
    <name type="scientific">Oryza sativa subsp. japonica</name>
    <name type="common">Rice</name>
    <dbReference type="NCBI Taxonomy" id="39947"/>
    <lineage>
        <taxon>Eukaryota</taxon>
        <taxon>Viridiplantae</taxon>
        <taxon>Streptophyta</taxon>
        <taxon>Embryophyta</taxon>
        <taxon>Tracheophyta</taxon>
        <taxon>Spermatophyta</taxon>
        <taxon>Magnoliopsida</taxon>
        <taxon>Liliopsida</taxon>
        <taxon>Poales</taxon>
        <taxon>Poaceae</taxon>
        <taxon>BOP clade</taxon>
        <taxon>Oryzoideae</taxon>
        <taxon>Oryzeae</taxon>
        <taxon>Oryzinae</taxon>
        <taxon>Oryza</taxon>
        <taxon>Oryza sativa</taxon>
    </lineage>
</organism>
<gene>
    <name evidence="2" type="primary">P0046D03.120</name>
</gene>
<sequence length="85" mass="8526">MGAWWIRQSCERRRAVAGRRQPAPLGGGRQLDRVGLRPSAVLGGGTEAARAGSGGVAVSAAGVERRGGASSAGDYGSDTSDGSGW</sequence>
<proteinExistence type="predicted"/>
<evidence type="ECO:0000313" key="2">
    <source>
        <dbReference type="EMBL" id="BAC07165.1"/>
    </source>
</evidence>
<protein>
    <submittedName>
        <fullName evidence="2">Uncharacterized protein</fullName>
    </submittedName>
</protein>
<feature type="region of interest" description="Disordered" evidence="1">
    <location>
        <begin position="62"/>
        <end position="85"/>
    </location>
</feature>
<accession>Q8LGV6</accession>
<name>Q8LGV6_ORYSJ</name>